<proteinExistence type="predicted"/>
<protein>
    <submittedName>
        <fullName evidence="7">Related to DEP1 protein, regulator of phospholipid metabolism</fullName>
    </submittedName>
</protein>
<dbReference type="Pfam" id="PF08598">
    <property type="entry name" value="Sds3"/>
    <property type="match status" value="1"/>
</dbReference>
<feature type="compositionally biased region" description="Acidic residues" evidence="6">
    <location>
        <begin position="31"/>
        <end position="43"/>
    </location>
</feature>
<evidence type="ECO:0000313" key="7">
    <source>
        <dbReference type="EMBL" id="SPO00912.1"/>
    </source>
</evidence>
<keyword evidence="4" id="KW-0804">Transcription</keyword>
<dbReference type="GO" id="GO:0005654">
    <property type="term" value="C:nucleoplasm"/>
    <property type="evidence" value="ECO:0007669"/>
    <property type="project" value="UniProtKB-ARBA"/>
</dbReference>
<feature type="compositionally biased region" description="Polar residues" evidence="6">
    <location>
        <begin position="567"/>
        <end position="585"/>
    </location>
</feature>
<keyword evidence="3" id="KW-0805">Transcription regulation</keyword>
<feature type="compositionally biased region" description="Basic and acidic residues" evidence="6">
    <location>
        <begin position="264"/>
        <end position="281"/>
    </location>
</feature>
<evidence type="ECO:0000313" key="8">
    <source>
        <dbReference type="Proteomes" id="UP001187682"/>
    </source>
</evidence>
<feature type="region of interest" description="Disordered" evidence="6">
    <location>
        <begin position="1"/>
        <end position="304"/>
    </location>
</feature>
<evidence type="ECO:0000256" key="5">
    <source>
        <dbReference type="ARBA" id="ARBA00023242"/>
    </source>
</evidence>
<feature type="compositionally biased region" description="Basic and acidic residues" evidence="6">
    <location>
        <begin position="222"/>
        <end position="235"/>
    </location>
</feature>
<evidence type="ECO:0000256" key="1">
    <source>
        <dbReference type="ARBA" id="ARBA00004123"/>
    </source>
</evidence>
<name>A0AAE8SU72_9PEZI</name>
<feature type="compositionally biased region" description="Polar residues" evidence="6">
    <location>
        <begin position="207"/>
        <end position="216"/>
    </location>
</feature>
<dbReference type="InterPro" id="IPR013907">
    <property type="entry name" value="Sds3"/>
</dbReference>
<feature type="compositionally biased region" description="Basic and acidic residues" evidence="6">
    <location>
        <begin position="603"/>
        <end position="614"/>
    </location>
</feature>
<dbReference type="EMBL" id="ONZQ02000004">
    <property type="protein sequence ID" value="SPO00912.1"/>
    <property type="molecule type" value="Genomic_DNA"/>
</dbReference>
<evidence type="ECO:0000256" key="3">
    <source>
        <dbReference type="ARBA" id="ARBA00023015"/>
    </source>
</evidence>
<comment type="subcellular location">
    <subcellularLocation>
        <location evidence="1">Nucleus</location>
    </subcellularLocation>
</comment>
<feature type="compositionally biased region" description="Basic and acidic residues" evidence="6">
    <location>
        <begin position="294"/>
        <end position="304"/>
    </location>
</feature>
<comment type="caution">
    <text evidence="7">The sequence shown here is derived from an EMBL/GenBank/DDBJ whole genome shotgun (WGS) entry which is preliminary data.</text>
</comment>
<sequence length="621" mass="67845">MAATTSAPPTLSTSHPIADGEDSNLSSPLSEVDDKDEEPDDLDSMTLDHLGPPGDPSDSDSVLSEANDTEAETERLYDTPQVSRQKNLILNEMDEDEDSFEKTPTKPSTVVVGGADLDADDSLSDVEMSAPPSSPPDERMTPIQATRIPSPNEKVSISEAKKRKRSLGAERSDSEAPLRKRTGSVGVASQGAADKVVLPTDGDAKSNEPSSLQSPAGASPQEHGDSTEGAQREDSIASEPVIPKKMTRNGSKQAKAAIVDGADNEAHDGLIEDDAEGRQEDEGVEGDAEEDLDAAARHDEEEAERKRIAFGEWTGIEEKFSIFRDRLYKDRLEKLEREEQALTADVPYHAEYLNMKRCLDDLHEEKIRKINKEYEYVLNAHDEVAVSRRAMVWGQFYQGVRETRERLLSELNREWHDTQNARRHAHSAPDFAIMYPPTPAQRVRNAVAYNTEVSILSGIAKHVGFPAAPSMFGATMDEVEDDLDAIKKARRQRQQSMMQHNSSYPNALDSAGEQFIRNTPWANPSHPHHQSQKAAAGPSSDNHGGVQVKTARVNGGQSLPPEKSRNRVSSVSPEATRSPATTSQGHMKRVKSLQGTSNTPTKASHEPSTAKRELLAASSGS</sequence>
<feature type="compositionally biased region" description="Polar residues" evidence="6">
    <location>
        <begin position="143"/>
        <end position="155"/>
    </location>
</feature>
<dbReference type="Proteomes" id="UP001187682">
    <property type="component" value="Unassembled WGS sequence"/>
</dbReference>
<keyword evidence="5" id="KW-0539">Nucleus</keyword>
<organism evidence="7 8">
    <name type="scientific">Cephalotrichum gorgonifer</name>
    <dbReference type="NCBI Taxonomy" id="2041049"/>
    <lineage>
        <taxon>Eukaryota</taxon>
        <taxon>Fungi</taxon>
        <taxon>Dikarya</taxon>
        <taxon>Ascomycota</taxon>
        <taxon>Pezizomycotina</taxon>
        <taxon>Sordariomycetes</taxon>
        <taxon>Hypocreomycetidae</taxon>
        <taxon>Microascales</taxon>
        <taxon>Microascaceae</taxon>
        <taxon>Cephalotrichum</taxon>
    </lineage>
</organism>
<dbReference type="AlphaFoldDB" id="A0AAE8SU72"/>
<feature type="compositionally biased region" description="Low complexity" evidence="6">
    <location>
        <begin position="1"/>
        <end position="16"/>
    </location>
</feature>
<keyword evidence="2" id="KW-0678">Repressor</keyword>
<feature type="region of interest" description="Disordered" evidence="6">
    <location>
        <begin position="517"/>
        <end position="621"/>
    </location>
</feature>
<dbReference type="SMART" id="SM01401">
    <property type="entry name" value="Sds3"/>
    <property type="match status" value="1"/>
</dbReference>
<evidence type="ECO:0000256" key="6">
    <source>
        <dbReference type="SAM" id="MobiDB-lite"/>
    </source>
</evidence>
<evidence type="ECO:0000256" key="2">
    <source>
        <dbReference type="ARBA" id="ARBA00022491"/>
    </source>
</evidence>
<feature type="compositionally biased region" description="Basic and acidic residues" evidence="6">
    <location>
        <begin position="167"/>
        <end position="178"/>
    </location>
</feature>
<evidence type="ECO:0000256" key="4">
    <source>
        <dbReference type="ARBA" id="ARBA00023163"/>
    </source>
</evidence>
<gene>
    <name evidence="7" type="ORF">DNG_03660</name>
</gene>
<feature type="region of interest" description="Disordered" evidence="6">
    <location>
        <begin position="489"/>
        <end position="508"/>
    </location>
</feature>
<feature type="compositionally biased region" description="Polar residues" evidence="6">
    <location>
        <begin position="494"/>
        <end position="505"/>
    </location>
</feature>
<feature type="compositionally biased region" description="Polar residues" evidence="6">
    <location>
        <begin position="593"/>
        <end position="602"/>
    </location>
</feature>
<reference evidence="7" key="1">
    <citation type="submission" date="2018-03" db="EMBL/GenBank/DDBJ databases">
        <authorList>
            <person name="Guldener U."/>
        </authorList>
    </citation>
    <scope>NUCLEOTIDE SEQUENCE</scope>
</reference>
<dbReference type="PANTHER" id="PTHR21964">
    <property type="entry name" value="BREAST CANCER METASTASIS-SUPPRESSOR 1"/>
    <property type="match status" value="1"/>
</dbReference>
<feature type="compositionally biased region" description="Acidic residues" evidence="6">
    <location>
        <begin position="282"/>
        <end position="293"/>
    </location>
</feature>
<dbReference type="GO" id="GO:0010468">
    <property type="term" value="P:regulation of gene expression"/>
    <property type="evidence" value="ECO:0007669"/>
    <property type="project" value="UniProtKB-ARBA"/>
</dbReference>
<accession>A0AAE8SU72</accession>
<keyword evidence="8" id="KW-1185">Reference proteome</keyword>